<dbReference type="OrthoDB" id="9797653at2"/>
<keyword evidence="1 3" id="KW-0808">Transferase</keyword>
<dbReference type="Gene3D" id="3.30.1540.10">
    <property type="entry name" value="formyl-coa transferase, domain 3"/>
    <property type="match status" value="1"/>
</dbReference>
<dbReference type="PANTHER" id="PTHR48207:SF3">
    <property type="entry name" value="SUCCINATE--HYDROXYMETHYLGLUTARATE COA-TRANSFERASE"/>
    <property type="match status" value="1"/>
</dbReference>
<dbReference type="Proteomes" id="UP000010716">
    <property type="component" value="Unassembled WGS sequence"/>
</dbReference>
<reference evidence="2 4" key="1">
    <citation type="journal article" date="2011" name="J. Bacteriol.">
        <title>Draft genome sequence of the thermoalkaliphilic Caldalkalibacillus thermarum strain TA2.A1.</title>
        <authorList>
            <person name="Kalamorz F."/>
            <person name="Keis S."/>
            <person name="McMillan D.G."/>
            <person name="Olsson K."/>
            <person name="Stanton J.A."/>
            <person name="Stockwell P."/>
            <person name="Black M.A."/>
            <person name="Klingeman D.M."/>
            <person name="Land M.L."/>
            <person name="Han C.S."/>
            <person name="Martin S.L."/>
            <person name="Becher S.A."/>
            <person name="Peddie C.J."/>
            <person name="Morgan H.W."/>
            <person name="Matthies D."/>
            <person name="Preiss L."/>
            <person name="Meier T."/>
            <person name="Brown S.D."/>
            <person name="Cook G.M."/>
        </authorList>
    </citation>
    <scope>NUCLEOTIDE SEQUENCE [LARGE SCALE GENOMIC DNA]</scope>
    <source>
        <strain evidence="2 4">TA2.A1</strain>
    </source>
</reference>
<dbReference type="InterPro" id="IPR023606">
    <property type="entry name" value="CoA-Trfase_III_dom_1_sf"/>
</dbReference>
<dbReference type="KEGG" id="cthu:HUR95_05840"/>
<dbReference type="EMBL" id="AFCE01000145">
    <property type="protein sequence ID" value="EGL82561.1"/>
    <property type="molecule type" value="Genomic_DNA"/>
</dbReference>
<evidence type="ECO:0000313" key="4">
    <source>
        <dbReference type="Proteomes" id="UP000010716"/>
    </source>
</evidence>
<reference evidence="3" key="3">
    <citation type="submission" date="2021-08" db="EMBL/GenBank/DDBJ databases">
        <authorList>
            <person name="de Jong S."/>
            <person name="van den Broek M."/>
            <person name="Merkel A."/>
            <person name="de la Torre Cortes P."/>
            <person name="Kalamorz F."/>
            <person name="Cook G."/>
            <person name="van Loosdrecht M."/>
            <person name="McMillan D."/>
        </authorList>
    </citation>
    <scope>NUCLEOTIDE SEQUENCE</scope>
    <source>
        <strain evidence="3">TA2.A1</strain>
    </source>
</reference>
<dbReference type="Pfam" id="PF02515">
    <property type="entry name" value="CoA_transf_3"/>
    <property type="match status" value="1"/>
</dbReference>
<evidence type="ECO:0000313" key="2">
    <source>
        <dbReference type="EMBL" id="EGL82561.1"/>
    </source>
</evidence>
<sequence length="395" mass="43493">MSGALNGVRVLDLSRVLAGPFSTMILGDLGAEVIKVEAPGGSDDTRAWGPPFKGGESAYYLCTNRNKKAITLNLKTEEGKAVLKRLVVESDVLIHNFKYGTMEKWQLGYEDLKKLNPRLIYCSITGFGSTGPYKELAGYDYIIQAMSGLMSITGSEESGPLKVGVAITDVITGLYAVIGITSALYERERSGEGQSIDLALFDSAVSALVNVASNYLISGQLPKLLGNHHPNIVPYQTFPTKDGEMVVAVGNDRQFKKLCTLIGKEEWAQDERFATNDQRVRHRYELEALLSEVFKQKTAAEWRDLLNQEGIPCGPINNMKELFHDPQVAAREMVVSMQHPTAGDIRLVGSPLKLSRTPVQFRCPPPRAGEHTREVLRDLGIADREIEALKEKGIL</sequence>
<protein>
    <submittedName>
        <fullName evidence="3">CoA transferase</fullName>
    </submittedName>
    <submittedName>
        <fullName evidence="2">L-carnitine dehydratase/bile acid-inducible protein F</fullName>
    </submittedName>
</protein>
<reference evidence="3 5" key="2">
    <citation type="journal article" date="2020" name="Extremophiles">
        <title>Genomic analysis of Caldalkalibacillus thermarum TA2.A1 reveals aerobic alkaliphilic metabolism and evolutionary hallmarks linking alkaliphilic bacteria and plant life.</title>
        <authorList>
            <person name="de Jong S.I."/>
            <person name="van den Broek M.A."/>
            <person name="Merkel A.Y."/>
            <person name="de la Torre Cortes P."/>
            <person name="Kalamorz F."/>
            <person name="Cook G.M."/>
            <person name="van Loosdrecht M.C.M."/>
            <person name="McMillan D.G.G."/>
        </authorList>
    </citation>
    <scope>NUCLEOTIDE SEQUENCE [LARGE SCALE GENOMIC DNA]</scope>
    <source>
        <strain evidence="3 5">TA2.A1</strain>
    </source>
</reference>
<dbReference type="eggNOG" id="COG1804">
    <property type="taxonomic scope" value="Bacteria"/>
</dbReference>
<dbReference type="Gene3D" id="3.40.50.10540">
    <property type="entry name" value="Crotonobetainyl-coa:carnitine coa-transferase, domain 1"/>
    <property type="match status" value="1"/>
</dbReference>
<evidence type="ECO:0000313" key="5">
    <source>
        <dbReference type="Proteomes" id="UP000825179"/>
    </source>
</evidence>
<evidence type="ECO:0000313" key="3">
    <source>
        <dbReference type="EMBL" id="QZT34789.1"/>
    </source>
</evidence>
<dbReference type="EMBL" id="CP082237">
    <property type="protein sequence ID" value="QZT34789.1"/>
    <property type="molecule type" value="Genomic_DNA"/>
</dbReference>
<dbReference type="SUPFAM" id="SSF89796">
    <property type="entry name" value="CoA-transferase family III (CaiB/BaiF)"/>
    <property type="match status" value="1"/>
</dbReference>
<dbReference type="GO" id="GO:0008410">
    <property type="term" value="F:CoA-transferase activity"/>
    <property type="evidence" value="ECO:0007669"/>
    <property type="project" value="TreeGrafter"/>
</dbReference>
<dbReference type="Proteomes" id="UP000825179">
    <property type="component" value="Chromosome"/>
</dbReference>
<keyword evidence="5" id="KW-1185">Reference proteome</keyword>
<dbReference type="PANTHER" id="PTHR48207">
    <property type="entry name" value="SUCCINATE--HYDROXYMETHYLGLUTARATE COA-TRANSFERASE"/>
    <property type="match status" value="1"/>
</dbReference>
<dbReference type="InterPro" id="IPR050483">
    <property type="entry name" value="CoA-transferase_III_domain"/>
</dbReference>
<dbReference type="InterPro" id="IPR044855">
    <property type="entry name" value="CoA-Trfase_III_dom3_sf"/>
</dbReference>
<dbReference type="AlphaFoldDB" id="F5L7X3"/>
<proteinExistence type="predicted"/>
<dbReference type="InterPro" id="IPR003673">
    <property type="entry name" value="CoA-Trfase_fam_III"/>
</dbReference>
<accession>F5L7X3</accession>
<dbReference type="RefSeq" id="WP_007505093.1">
    <property type="nucleotide sequence ID" value="NZ_AFCE01000145.1"/>
</dbReference>
<organism evidence="2 4">
    <name type="scientific">Caldalkalibacillus thermarum (strain TA2.A1)</name>
    <dbReference type="NCBI Taxonomy" id="986075"/>
    <lineage>
        <taxon>Bacteria</taxon>
        <taxon>Bacillati</taxon>
        <taxon>Bacillota</taxon>
        <taxon>Bacilli</taxon>
        <taxon>Bacillales</taxon>
        <taxon>Bacillaceae</taxon>
        <taxon>Caldalkalibacillus</taxon>
    </lineage>
</organism>
<gene>
    <name evidence="2" type="ORF">CathTA2_1923</name>
    <name evidence="3" type="ORF">HUR95_05840</name>
</gene>
<name>F5L7X3_CALTT</name>
<evidence type="ECO:0000256" key="1">
    <source>
        <dbReference type="ARBA" id="ARBA00022679"/>
    </source>
</evidence>